<organism evidence="1 2">
    <name type="scientific">Siminovitchia sediminis</name>
    <dbReference type="NCBI Taxonomy" id="1274353"/>
    <lineage>
        <taxon>Bacteria</taxon>
        <taxon>Bacillati</taxon>
        <taxon>Bacillota</taxon>
        <taxon>Bacilli</taxon>
        <taxon>Bacillales</taxon>
        <taxon>Bacillaceae</taxon>
        <taxon>Siminovitchia</taxon>
    </lineage>
</organism>
<dbReference type="Proteomes" id="UP001597301">
    <property type="component" value="Unassembled WGS sequence"/>
</dbReference>
<evidence type="ECO:0000313" key="2">
    <source>
        <dbReference type="Proteomes" id="UP001597301"/>
    </source>
</evidence>
<sequence length="58" mass="6760">MGERNGLEFQRFVCNGRFELNAYMSFLMQQAEVSAALDKKIKINEFRQRRSVGIESSK</sequence>
<dbReference type="RefSeq" id="WP_380773979.1">
    <property type="nucleotide sequence ID" value="NZ_JBHUEO010000029.1"/>
</dbReference>
<reference evidence="2" key="1">
    <citation type="journal article" date="2019" name="Int. J. Syst. Evol. Microbiol.">
        <title>The Global Catalogue of Microorganisms (GCM) 10K type strain sequencing project: providing services to taxonomists for standard genome sequencing and annotation.</title>
        <authorList>
            <consortium name="The Broad Institute Genomics Platform"/>
            <consortium name="The Broad Institute Genome Sequencing Center for Infectious Disease"/>
            <person name="Wu L."/>
            <person name="Ma J."/>
        </authorList>
    </citation>
    <scope>NUCLEOTIDE SEQUENCE [LARGE SCALE GENOMIC DNA]</scope>
    <source>
        <strain evidence="2">CGMCC 1.12295</strain>
    </source>
</reference>
<name>A0ABW4KGS8_9BACI</name>
<proteinExistence type="predicted"/>
<comment type="caution">
    <text evidence="1">The sequence shown here is derived from an EMBL/GenBank/DDBJ whole genome shotgun (WGS) entry which is preliminary data.</text>
</comment>
<accession>A0ABW4KGS8</accession>
<evidence type="ECO:0000313" key="1">
    <source>
        <dbReference type="EMBL" id="MFD1707255.1"/>
    </source>
</evidence>
<gene>
    <name evidence="1" type="ORF">ACFSCZ_10990</name>
</gene>
<keyword evidence="2" id="KW-1185">Reference proteome</keyword>
<protein>
    <submittedName>
        <fullName evidence="1">Uncharacterized protein</fullName>
    </submittedName>
</protein>
<dbReference type="EMBL" id="JBHUEO010000029">
    <property type="protein sequence ID" value="MFD1707255.1"/>
    <property type="molecule type" value="Genomic_DNA"/>
</dbReference>